<protein>
    <submittedName>
        <fullName evidence="1">Uncharacterized protein</fullName>
    </submittedName>
</protein>
<comment type="caution">
    <text evidence="1">The sequence shown here is derived from an EMBL/GenBank/DDBJ whole genome shotgun (WGS) entry which is preliminary data.</text>
</comment>
<reference evidence="1 2" key="1">
    <citation type="submission" date="2016-10" db="EMBL/GenBank/DDBJ databases">
        <authorList>
            <person name="Varghese N."/>
            <person name="Submissions S."/>
        </authorList>
    </citation>
    <scope>NUCLEOTIDE SEQUENCE [LARGE SCALE GENOMIC DNA]</scope>
    <source>
        <strain evidence="1 2">LMG 18378</strain>
    </source>
</reference>
<accession>A0AAQ1KP70</accession>
<dbReference type="Proteomes" id="UP000183385">
    <property type="component" value="Unassembled WGS sequence"/>
</dbReference>
<dbReference type="EMBL" id="FOLS01000049">
    <property type="protein sequence ID" value="SFD95875.1"/>
    <property type="molecule type" value="Genomic_DNA"/>
</dbReference>
<keyword evidence="2" id="KW-1185">Reference proteome</keyword>
<evidence type="ECO:0000313" key="2">
    <source>
        <dbReference type="Proteomes" id="UP000183385"/>
    </source>
</evidence>
<organism evidence="1 2">
    <name type="scientific">Pseudomonas citronellolis</name>
    <dbReference type="NCBI Taxonomy" id="53408"/>
    <lineage>
        <taxon>Bacteria</taxon>
        <taxon>Pseudomonadati</taxon>
        <taxon>Pseudomonadota</taxon>
        <taxon>Gammaproteobacteria</taxon>
        <taxon>Pseudomonadales</taxon>
        <taxon>Pseudomonadaceae</taxon>
        <taxon>Pseudomonas</taxon>
    </lineage>
</organism>
<proteinExistence type="predicted"/>
<sequence>MSPYWCVKNPGWIGLGTDPGLNVVSRGRRLYLSATSSGLAYLTKRFKDFPHRVHMTLQGRPCSVLVECAKAHL</sequence>
<name>A0AAQ1KP70_9PSED</name>
<gene>
    <name evidence="1" type="ORF">SAMN05216577_14956</name>
</gene>
<dbReference type="AlphaFoldDB" id="A0AAQ1KP70"/>
<evidence type="ECO:0000313" key="1">
    <source>
        <dbReference type="EMBL" id="SFD95875.1"/>
    </source>
</evidence>